<keyword evidence="6 13" id="KW-1133">Transmembrane helix</keyword>
<keyword evidence="7 11" id="KW-0406">Ion transport</keyword>
<evidence type="ECO:0000256" key="12">
    <source>
        <dbReference type="SAM" id="Coils"/>
    </source>
</evidence>
<evidence type="ECO:0000256" key="4">
    <source>
        <dbReference type="ARBA" id="ARBA00022692"/>
    </source>
</evidence>
<dbReference type="GO" id="GO:0015986">
    <property type="term" value="P:proton motive force-driven ATP synthesis"/>
    <property type="evidence" value="ECO:0007669"/>
    <property type="project" value="InterPro"/>
</dbReference>
<evidence type="ECO:0000256" key="1">
    <source>
        <dbReference type="ARBA" id="ARBA00004167"/>
    </source>
</evidence>
<dbReference type="InterPro" id="IPR002146">
    <property type="entry name" value="ATP_synth_b/b'su_bac/chlpt"/>
</dbReference>
<keyword evidence="4 11" id="KW-0812">Transmembrane</keyword>
<dbReference type="Pfam" id="PF00430">
    <property type="entry name" value="ATP-synt_B"/>
    <property type="match status" value="1"/>
</dbReference>
<protein>
    <submittedName>
        <fullName evidence="14">ATPase subunit I</fullName>
    </submittedName>
</protein>
<dbReference type="EMBL" id="JN643723">
    <property type="protein sequence ID" value="AEQ94257.1"/>
    <property type="molecule type" value="Genomic_DNA"/>
</dbReference>
<feature type="coiled-coil region" evidence="12">
    <location>
        <begin position="52"/>
        <end position="115"/>
    </location>
</feature>
<comment type="function">
    <text evidence="10">F(1)F(0) ATP synthase produces ATP from ADP in the presence of a proton or sodium gradient. F-type ATPases consist of two structural domains, F(1) containing the extramembraneous catalytic core and F(0) containing the membrane proton channel, linked together by a central stalk and a peripheral stalk. During catalysis, ATP synthesis in the catalytic domain of F(1) is coupled via a rotary mechanism of the central stalk subunits to proton translocation.</text>
</comment>
<keyword evidence="12" id="KW-0175">Coiled coil</keyword>
<keyword evidence="2 11" id="KW-0813">Transport</keyword>
<evidence type="ECO:0000313" key="14">
    <source>
        <dbReference type="EMBL" id="AEQ94257.1"/>
    </source>
</evidence>
<keyword evidence="5 11" id="KW-0375">Hydrogen ion transport</keyword>
<keyword evidence="8 13" id="KW-0472">Membrane</keyword>
<geneLocation type="chloroplast" evidence="14"/>
<dbReference type="GO" id="GO:0045259">
    <property type="term" value="C:proton-transporting ATP synthase complex"/>
    <property type="evidence" value="ECO:0007669"/>
    <property type="project" value="UniProtKB-KW"/>
</dbReference>
<evidence type="ECO:0000256" key="9">
    <source>
        <dbReference type="ARBA" id="ARBA00023310"/>
    </source>
</evidence>
<dbReference type="PANTHER" id="PTHR34264:SF3">
    <property type="entry name" value="ATP SYNTHASE SUBUNIT B, CHLOROPLASTIC"/>
    <property type="match status" value="1"/>
</dbReference>
<evidence type="ECO:0000256" key="2">
    <source>
        <dbReference type="ARBA" id="ARBA00022448"/>
    </source>
</evidence>
<accession>H8ZXH4</accession>
<dbReference type="PANTHER" id="PTHR34264">
    <property type="entry name" value="ATP SYNTHASE SUBUNIT B, CHLOROPLASTIC"/>
    <property type="match status" value="1"/>
</dbReference>
<evidence type="ECO:0000256" key="13">
    <source>
        <dbReference type="SAM" id="Phobius"/>
    </source>
</evidence>
<evidence type="ECO:0000256" key="3">
    <source>
        <dbReference type="ARBA" id="ARBA00022547"/>
    </source>
</evidence>
<evidence type="ECO:0000256" key="7">
    <source>
        <dbReference type="ARBA" id="ARBA00023065"/>
    </source>
</evidence>
<feature type="transmembrane region" description="Helical" evidence="13">
    <location>
        <begin position="22"/>
        <end position="40"/>
    </location>
</feature>
<reference evidence="14" key="2">
    <citation type="submission" date="2013-03" db="EMBL/GenBank/DDBJ databases">
        <authorList>
            <person name="Wiegert K.E."/>
            <person name="Bennett M.S."/>
            <person name="Triemer R.E."/>
        </authorList>
    </citation>
    <scope>NUCLEOTIDE SEQUENCE</scope>
</reference>
<organism evidence="14">
    <name type="scientific">Eutreptia viridis</name>
    <dbReference type="NCBI Taxonomy" id="96908"/>
    <lineage>
        <taxon>Eukaryota</taxon>
        <taxon>Discoba</taxon>
        <taxon>Euglenozoa</taxon>
        <taxon>Euglenida</taxon>
        <taxon>Spirocuta</taxon>
        <taxon>Euglenophyceae</taxon>
        <taxon>Eutreptiales</taxon>
        <taxon>Eutreptiaceae</taxon>
        <taxon>Eutreptia</taxon>
    </lineage>
</organism>
<comment type="subcellular location">
    <subcellularLocation>
        <location evidence="1">Membrane</location>
        <topology evidence="1">Single-pass membrane protein</topology>
    </subcellularLocation>
</comment>
<dbReference type="GO" id="GO:0015078">
    <property type="term" value="F:proton transmembrane transporter activity"/>
    <property type="evidence" value="ECO:0007669"/>
    <property type="project" value="InterPro"/>
</dbReference>
<keyword evidence="14" id="KW-0150">Chloroplast</keyword>
<proteinExistence type="inferred from homology"/>
<evidence type="ECO:0000256" key="6">
    <source>
        <dbReference type="ARBA" id="ARBA00022989"/>
    </source>
</evidence>
<dbReference type="CDD" id="cd06503">
    <property type="entry name" value="ATP-synt_Fo_b"/>
    <property type="match status" value="1"/>
</dbReference>
<dbReference type="AlphaFoldDB" id="H8ZXH4"/>
<keyword evidence="14" id="KW-0934">Plastid</keyword>
<reference evidence="14" key="1">
    <citation type="journal article" date="2012" name="Protist">
        <title>Evolution of the chloroplast genome in photosynthetic euglenoids: a comparison of Eutreptia viridis and Euglena gracilis (Euglenophyta).</title>
        <authorList>
            <person name="Wiegert K.E."/>
            <person name="Bennett M.S."/>
            <person name="Triemer R.E."/>
        </authorList>
    </citation>
    <scope>NUCLEOTIDE SEQUENCE</scope>
</reference>
<gene>
    <name evidence="14" type="primary">atpF</name>
</gene>
<evidence type="ECO:0000256" key="11">
    <source>
        <dbReference type="RuleBase" id="RU003848"/>
    </source>
</evidence>
<comment type="similarity">
    <text evidence="11">Belongs to the ATPase B chain family.</text>
</comment>
<evidence type="ECO:0000256" key="10">
    <source>
        <dbReference type="ARBA" id="ARBA00025198"/>
    </source>
</evidence>
<evidence type="ECO:0000256" key="5">
    <source>
        <dbReference type="ARBA" id="ARBA00022781"/>
    </source>
</evidence>
<keyword evidence="3 11" id="KW-0138">CF(0)</keyword>
<evidence type="ECO:0000256" key="8">
    <source>
        <dbReference type="ARBA" id="ARBA00023136"/>
    </source>
</evidence>
<sequence length="136" mass="15696">MFTLVSDRQGFGINTNILETNVLNLGVVVAILVFFGKDILRDSLQTRKAAILKNMQDSFEKKQQAFDNLNNALVQFESSKIKANEIRSQGIILAKQNSEKILQNMQERLKRLEETKNFSIRFEEEKAIMEVVRYVI</sequence>
<keyword evidence="9" id="KW-0066">ATP synthesis</keyword>
<name>H8ZXH4_9EUGL</name>